<evidence type="ECO:0000313" key="1">
    <source>
        <dbReference type="EMBL" id="PKU46240.1"/>
    </source>
</evidence>
<reference evidence="2" key="1">
    <citation type="submission" date="2017-11" db="EMBL/GenBank/DDBJ databases">
        <authorList>
            <person name="Lima N.C."/>
            <person name="Parody-Merino A.M."/>
            <person name="Battley P.F."/>
            <person name="Fidler A.E."/>
            <person name="Prosdocimi F."/>
        </authorList>
    </citation>
    <scope>NUCLEOTIDE SEQUENCE [LARGE SCALE GENOMIC DNA]</scope>
</reference>
<sequence>MVLETVLIPGVHHHWSSTRVCTTDCNPLVFGRSASFQFTSLSAHLSHNSLALYEDLMGDSVKGLSEVQGDNIHYSSLIYQDRHFIIEDYRFGQGRLPLHESMLNTHNYLLVHHGPEKCFQIIYATTFPGIKARQTNL</sequence>
<dbReference type="AlphaFoldDB" id="A0A2I0UJM4"/>
<evidence type="ECO:0000313" key="2">
    <source>
        <dbReference type="Proteomes" id="UP000233556"/>
    </source>
</evidence>
<proteinExistence type="predicted"/>
<gene>
    <name evidence="1" type="ORF">llap_3464</name>
</gene>
<keyword evidence="2" id="KW-1185">Reference proteome</keyword>
<dbReference type="EMBL" id="KZ505721">
    <property type="protein sequence ID" value="PKU46240.1"/>
    <property type="molecule type" value="Genomic_DNA"/>
</dbReference>
<reference evidence="2" key="2">
    <citation type="submission" date="2017-12" db="EMBL/GenBank/DDBJ databases">
        <title>Genome sequence of the Bar-tailed Godwit (Limosa lapponica baueri).</title>
        <authorList>
            <person name="Lima N.C.B."/>
            <person name="Parody-Merino A.M."/>
            <person name="Battley P.F."/>
            <person name="Fidler A.E."/>
            <person name="Prosdocimi F."/>
        </authorList>
    </citation>
    <scope>NUCLEOTIDE SEQUENCE [LARGE SCALE GENOMIC DNA]</scope>
</reference>
<name>A0A2I0UJM4_LIMLA</name>
<dbReference type="Proteomes" id="UP000233556">
    <property type="component" value="Unassembled WGS sequence"/>
</dbReference>
<protein>
    <submittedName>
        <fullName evidence="1">Uncharacterized protein</fullName>
    </submittedName>
</protein>
<organism evidence="1 2">
    <name type="scientific">Limosa lapponica baueri</name>
    <dbReference type="NCBI Taxonomy" id="1758121"/>
    <lineage>
        <taxon>Eukaryota</taxon>
        <taxon>Metazoa</taxon>
        <taxon>Chordata</taxon>
        <taxon>Craniata</taxon>
        <taxon>Vertebrata</taxon>
        <taxon>Euteleostomi</taxon>
        <taxon>Archelosauria</taxon>
        <taxon>Archosauria</taxon>
        <taxon>Dinosauria</taxon>
        <taxon>Saurischia</taxon>
        <taxon>Theropoda</taxon>
        <taxon>Coelurosauria</taxon>
        <taxon>Aves</taxon>
        <taxon>Neognathae</taxon>
        <taxon>Neoaves</taxon>
        <taxon>Charadriiformes</taxon>
        <taxon>Scolopacidae</taxon>
        <taxon>Limosa</taxon>
    </lineage>
</organism>
<accession>A0A2I0UJM4</accession>